<dbReference type="STRING" id="1385520.N802_18025"/>
<evidence type="ECO:0000313" key="4">
    <source>
        <dbReference type="Proteomes" id="UP000030002"/>
    </source>
</evidence>
<evidence type="ECO:0000313" key="3">
    <source>
        <dbReference type="EMBL" id="KGN32261.1"/>
    </source>
</evidence>
<evidence type="ECO:0000256" key="1">
    <source>
        <dbReference type="SAM" id="Phobius"/>
    </source>
</evidence>
<feature type="transmembrane region" description="Helical" evidence="1">
    <location>
        <begin position="81"/>
        <end position="101"/>
    </location>
</feature>
<dbReference type="RefSeq" id="WP_035915896.1">
    <property type="nucleotide sequence ID" value="NZ_AVPJ01000007.1"/>
</dbReference>
<dbReference type="PROSITE" id="PS00018">
    <property type="entry name" value="EF_HAND_1"/>
    <property type="match status" value="1"/>
</dbReference>
<proteinExistence type="predicted"/>
<keyword evidence="1" id="KW-1133">Transmembrane helix</keyword>
<keyword evidence="1" id="KW-0472">Membrane</keyword>
<organism evidence="3 4">
    <name type="scientific">Knoellia sinensis KCTC 19936</name>
    <dbReference type="NCBI Taxonomy" id="1385520"/>
    <lineage>
        <taxon>Bacteria</taxon>
        <taxon>Bacillati</taxon>
        <taxon>Actinomycetota</taxon>
        <taxon>Actinomycetes</taxon>
        <taxon>Micrococcales</taxon>
        <taxon>Intrasporangiaceae</taxon>
        <taxon>Knoellia</taxon>
    </lineage>
</organism>
<evidence type="ECO:0008006" key="5">
    <source>
        <dbReference type="Google" id="ProtNLM"/>
    </source>
</evidence>
<comment type="caution">
    <text evidence="3">The sequence shown here is derived from an EMBL/GenBank/DDBJ whole genome shotgun (WGS) entry which is preliminary data.</text>
</comment>
<keyword evidence="4" id="KW-1185">Reference proteome</keyword>
<dbReference type="InterPro" id="IPR018247">
    <property type="entry name" value="EF_Hand_1_Ca_BS"/>
</dbReference>
<feature type="chain" id="PRO_5001971151" description="EF-hand domain-containing protein" evidence="2">
    <location>
        <begin position="33"/>
        <end position="113"/>
    </location>
</feature>
<name>A0A0A0J9G9_9MICO</name>
<keyword evidence="2" id="KW-0732">Signal</keyword>
<gene>
    <name evidence="3" type="ORF">N802_18025</name>
</gene>
<reference evidence="3 4" key="1">
    <citation type="submission" date="2013-08" db="EMBL/GenBank/DDBJ databases">
        <title>The genome sequence of Knoellia sinensis.</title>
        <authorList>
            <person name="Zhu W."/>
            <person name="Wang G."/>
        </authorList>
    </citation>
    <scope>NUCLEOTIDE SEQUENCE [LARGE SCALE GENOMIC DNA]</scope>
    <source>
        <strain evidence="3 4">KCTC 19936</strain>
    </source>
</reference>
<sequence>MRTDNRRTTRRVAAALATMALTGLITMTPAHAETDLNGDGTISPAEMKIWENQQGTTTPVVPAPAPGTGSLVPTDDNAIEYLQVALGVVGGMVVVGSVIAATSARHRHQAHPA</sequence>
<dbReference type="EMBL" id="AVPJ01000007">
    <property type="protein sequence ID" value="KGN32261.1"/>
    <property type="molecule type" value="Genomic_DNA"/>
</dbReference>
<feature type="signal peptide" evidence="2">
    <location>
        <begin position="1"/>
        <end position="32"/>
    </location>
</feature>
<dbReference type="AlphaFoldDB" id="A0A0A0J9G9"/>
<accession>A0A0A0J9G9</accession>
<dbReference type="Proteomes" id="UP000030002">
    <property type="component" value="Unassembled WGS sequence"/>
</dbReference>
<protein>
    <recommendedName>
        <fullName evidence="5">EF-hand domain-containing protein</fullName>
    </recommendedName>
</protein>
<evidence type="ECO:0000256" key="2">
    <source>
        <dbReference type="SAM" id="SignalP"/>
    </source>
</evidence>
<keyword evidence="1" id="KW-0812">Transmembrane</keyword>